<name>A0A9J6ADE1_SOLCO</name>
<comment type="caution">
    <text evidence="2">The sequence shown here is derived from an EMBL/GenBank/DDBJ whole genome shotgun (WGS) entry which is preliminary data.</text>
</comment>
<gene>
    <name evidence="2" type="ORF">H5410_007573</name>
</gene>
<proteinExistence type="predicted"/>
<keyword evidence="3" id="KW-1185">Reference proteome</keyword>
<evidence type="ECO:0000313" key="2">
    <source>
        <dbReference type="EMBL" id="KAG5622355.1"/>
    </source>
</evidence>
<dbReference type="OrthoDB" id="1750598at2759"/>
<feature type="region of interest" description="Disordered" evidence="1">
    <location>
        <begin position="62"/>
        <end position="88"/>
    </location>
</feature>
<reference evidence="2 3" key="1">
    <citation type="submission" date="2020-09" db="EMBL/GenBank/DDBJ databases">
        <title>De no assembly of potato wild relative species, Solanum commersonii.</title>
        <authorList>
            <person name="Cho K."/>
        </authorList>
    </citation>
    <scope>NUCLEOTIDE SEQUENCE [LARGE SCALE GENOMIC DNA]</scope>
    <source>
        <strain evidence="2">LZ3.2</strain>
        <tissue evidence="2">Leaf</tissue>
    </source>
</reference>
<dbReference type="EMBL" id="JACXVP010000002">
    <property type="protein sequence ID" value="KAG5622355.1"/>
    <property type="molecule type" value="Genomic_DNA"/>
</dbReference>
<dbReference type="AlphaFoldDB" id="A0A9J6ADE1"/>
<evidence type="ECO:0000313" key="3">
    <source>
        <dbReference type="Proteomes" id="UP000824120"/>
    </source>
</evidence>
<sequence>MAAPPAFFTASPFSILDKSPLADSPTYLAPLPKTATALIFLSVVVAATVRIHGAPFFKVPTTGTGIPPREIERTSTPSSMAASRPAKI</sequence>
<evidence type="ECO:0000256" key="1">
    <source>
        <dbReference type="SAM" id="MobiDB-lite"/>
    </source>
</evidence>
<protein>
    <submittedName>
        <fullName evidence="2">Uncharacterized protein</fullName>
    </submittedName>
</protein>
<dbReference type="Proteomes" id="UP000824120">
    <property type="component" value="Chromosome 2"/>
</dbReference>
<organism evidence="2 3">
    <name type="scientific">Solanum commersonii</name>
    <name type="common">Commerson's wild potato</name>
    <name type="synonym">Commerson's nightshade</name>
    <dbReference type="NCBI Taxonomy" id="4109"/>
    <lineage>
        <taxon>Eukaryota</taxon>
        <taxon>Viridiplantae</taxon>
        <taxon>Streptophyta</taxon>
        <taxon>Embryophyta</taxon>
        <taxon>Tracheophyta</taxon>
        <taxon>Spermatophyta</taxon>
        <taxon>Magnoliopsida</taxon>
        <taxon>eudicotyledons</taxon>
        <taxon>Gunneridae</taxon>
        <taxon>Pentapetalae</taxon>
        <taxon>asterids</taxon>
        <taxon>lamiids</taxon>
        <taxon>Solanales</taxon>
        <taxon>Solanaceae</taxon>
        <taxon>Solanoideae</taxon>
        <taxon>Solaneae</taxon>
        <taxon>Solanum</taxon>
    </lineage>
</organism>
<accession>A0A9J6ADE1</accession>